<protein>
    <submittedName>
        <fullName evidence="1">Uncharacterized protein</fullName>
    </submittedName>
</protein>
<keyword evidence="2" id="KW-1185">Reference proteome</keyword>
<comment type="caution">
    <text evidence="1">The sequence shown here is derived from an EMBL/GenBank/DDBJ whole genome shotgun (WGS) entry which is preliminary data.</text>
</comment>
<gene>
    <name evidence="1" type="ORF">DN062_07015</name>
</gene>
<dbReference type="Proteomes" id="UP000250744">
    <property type="component" value="Unassembled WGS sequence"/>
</dbReference>
<dbReference type="AlphaFoldDB" id="A0A364NN39"/>
<evidence type="ECO:0000313" key="2">
    <source>
        <dbReference type="Proteomes" id="UP000250744"/>
    </source>
</evidence>
<proteinExistence type="predicted"/>
<dbReference type="RefSeq" id="WP_112158623.1">
    <property type="nucleotide sequence ID" value="NZ_QKRX01000004.1"/>
</dbReference>
<organism evidence="1 2">
    <name type="scientific">Nitrincola tibetensis</name>
    <dbReference type="NCBI Taxonomy" id="2219697"/>
    <lineage>
        <taxon>Bacteria</taxon>
        <taxon>Pseudomonadati</taxon>
        <taxon>Pseudomonadota</taxon>
        <taxon>Gammaproteobacteria</taxon>
        <taxon>Oceanospirillales</taxon>
        <taxon>Oceanospirillaceae</taxon>
        <taxon>Nitrincola</taxon>
    </lineage>
</organism>
<sequence length="89" mass="10231">MLTYSECLAMCDLTDEEIEAIAEHEHIEPMIAVALGQYLVEHNEEIEIRRFIMDDIEIAKQCGDLGKMVVRQHTLVQFIQTHPEACRSS</sequence>
<evidence type="ECO:0000313" key="1">
    <source>
        <dbReference type="EMBL" id="RAU18518.1"/>
    </source>
</evidence>
<dbReference type="EMBL" id="QKRX01000004">
    <property type="protein sequence ID" value="RAU18518.1"/>
    <property type="molecule type" value="Genomic_DNA"/>
</dbReference>
<reference evidence="1 2" key="1">
    <citation type="submission" date="2018-06" db="EMBL/GenBank/DDBJ databases">
        <title>Nitrincola tibetense sp. nov., isolated from Lake XuguoCo on Tibetan Plateau.</title>
        <authorList>
            <person name="Xing P."/>
        </authorList>
    </citation>
    <scope>NUCLEOTIDE SEQUENCE [LARGE SCALE GENOMIC DNA]</scope>
    <source>
        <strain evidence="2">xg18</strain>
    </source>
</reference>
<name>A0A364NN39_9GAMM</name>
<dbReference type="OrthoDB" id="5625447at2"/>
<accession>A0A364NN39</accession>